<gene>
    <name evidence="5" type="ORF">ACFSC7_06290</name>
</gene>
<dbReference type="SUPFAM" id="SSF46689">
    <property type="entry name" value="Homeodomain-like"/>
    <property type="match status" value="1"/>
</dbReference>
<keyword evidence="1" id="KW-0805">Transcription regulation</keyword>
<dbReference type="PROSITE" id="PS01124">
    <property type="entry name" value="HTH_ARAC_FAMILY_2"/>
    <property type="match status" value="1"/>
</dbReference>
<keyword evidence="6" id="KW-1185">Reference proteome</keyword>
<dbReference type="SMART" id="SM00342">
    <property type="entry name" value="HTH_ARAC"/>
    <property type="match status" value="1"/>
</dbReference>
<dbReference type="InterPro" id="IPR009057">
    <property type="entry name" value="Homeodomain-like_sf"/>
</dbReference>
<dbReference type="Pfam" id="PF12625">
    <property type="entry name" value="Arabinose_bd"/>
    <property type="match status" value="1"/>
</dbReference>
<dbReference type="RefSeq" id="WP_149891107.1">
    <property type="nucleotide sequence ID" value="NZ_JBHUFA010000001.1"/>
</dbReference>
<organism evidence="5 6">
    <name type="scientific">Roseibium aestuarii</name>
    <dbReference type="NCBI Taxonomy" id="2600299"/>
    <lineage>
        <taxon>Bacteria</taxon>
        <taxon>Pseudomonadati</taxon>
        <taxon>Pseudomonadota</taxon>
        <taxon>Alphaproteobacteria</taxon>
        <taxon>Hyphomicrobiales</taxon>
        <taxon>Stappiaceae</taxon>
        <taxon>Roseibium</taxon>
    </lineage>
</organism>
<protein>
    <submittedName>
        <fullName evidence="5">Helix-turn-helix domain-containing protein</fullName>
    </submittedName>
</protein>
<accession>A0ABW4JVI9</accession>
<dbReference type="Pfam" id="PF12833">
    <property type="entry name" value="HTH_18"/>
    <property type="match status" value="1"/>
</dbReference>
<dbReference type="InterPro" id="IPR032687">
    <property type="entry name" value="AraC-type_N"/>
</dbReference>
<dbReference type="EMBL" id="JBHUFA010000001">
    <property type="protein sequence ID" value="MFD1695118.1"/>
    <property type="molecule type" value="Genomic_DNA"/>
</dbReference>
<feature type="domain" description="HTH araC/xylS-type" evidence="4">
    <location>
        <begin position="236"/>
        <end position="334"/>
    </location>
</feature>
<name>A0ABW4JVI9_9HYPH</name>
<keyword evidence="3" id="KW-0804">Transcription</keyword>
<comment type="caution">
    <text evidence="5">The sequence shown here is derived from an EMBL/GenBank/DDBJ whole genome shotgun (WGS) entry which is preliminary data.</text>
</comment>
<dbReference type="InterPro" id="IPR018060">
    <property type="entry name" value="HTH_AraC"/>
</dbReference>
<dbReference type="Proteomes" id="UP001597327">
    <property type="component" value="Unassembled WGS sequence"/>
</dbReference>
<reference evidence="6" key="1">
    <citation type="journal article" date="2019" name="Int. J. Syst. Evol. Microbiol.">
        <title>The Global Catalogue of Microorganisms (GCM) 10K type strain sequencing project: providing services to taxonomists for standard genome sequencing and annotation.</title>
        <authorList>
            <consortium name="The Broad Institute Genomics Platform"/>
            <consortium name="The Broad Institute Genome Sequencing Center for Infectious Disease"/>
            <person name="Wu L."/>
            <person name="Ma J."/>
        </authorList>
    </citation>
    <scope>NUCLEOTIDE SEQUENCE [LARGE SCALE GENOMIC DNA]</scope>
    <source>
        <strain evidence="6">JCM 3369</strain>
    </source>
</reference>
<proteinExistence type="predicted"/>
<dbReference type="PANTHER" id="PTHR47894:SF4">
    <property type="entry name" value="HTH-TYPE TRANSCRIPTIONAL REGULATOR GADX"/>
    <property type="match status" value="1"/>
</dbReference>
<evidence type="ECO:0000256" key="3">
    <source>
        <dbReference type="ARBA" id="ARBA00023163"/>
    </source>
</evidence>
<evidence type="ECO:0000256" key="2">
    <source>
        <dbReference type="ARBA" id="ARBA00023125"/>
    </source>
</evidence>
<evidence type="ECO:0000313" key="5">
    <source>
        <dbReference type="EMBL" id="MFD1695118.1"/>
    </source>
</evidence>
<dbReference type="PANTHER" id="PTHR47894">
    <property type="entry name" value="HTH-TYPE TRANSCRIPTIONAL REGULATOR GADX"/>
    <property type="match status" value="1"/>
</dbReference>
<keyword evidence="2" id="KW-0238">DNA-binding</keyword>
<evidence type="ECO:0000259" key="4">
    <source>
        <dbReference type="PROSITE" id="PS01124"/>
    </source>
</evidence>
<sequence>MTKIQGWARVDALGILLNARESQSLNWEKIFAPLGLDPESLTDPLATLPLEQFFEGFELAARALGNDAALFDIYSSLAPGDLSVFDYLFLCAPSLRLSFQAWERLISVRMSALHYHFEVADGWGRLIWPSLADYGQPRQNMYARIAWAAGRVELALDARPAPILLDLVGDPPSGDSAFLQRYGNRIRFGQDADMLMIREDLLQHVPKRTDTSLYALVNKAALDEIVQLERSNAQTYEVAASISRLLASGSCTVGEVAQDLGISPRSLQRNLAAQQTSFRDLIEEVRKANALRYLSETELSLKEIAYLLGFAQVSTFSRSARGWFGKPPRELRKASGTVS</sequence>
<evidence type="ECO:0000313" key="6">
    <source>
        <dbReference type="Proteomes" id="UP001597327"/>
    </source>
</evidence>
<evidence type="ECO:0000256" key="1">
    <source>
        <dbReference type="ARBA" id="ARBA00023015"/>
    </source>
</evidence>
<dbReference type="Gene3D" id="1.10.10.60">
    <property type="entry name" value="Homeodomain-like"/>
    <property type="match status" value="1"/>
</dbReference>